<dbReference type="EC" id="2.7.7.65" evidence="1"/>
<dbReference type="SUPFAM" id="SSF55073">
    <property type="entry name" value="Nucleotide cyclase"/>
    <property type="match status" value="1"/>
</dbReference>
<dbReference type="GO" id="GO:0052621">
    <property type="term" value="F:diguanylate cyclase activity"/>
    <property type="evidence" value="ECO:0007669"/>
    <property type="project" value="UniProtKB-EC"/>
</dbReference>
<feature type="transmembrane region" description="Helical" evidence="4">
    <location>
        <begin position="6"/>
        <end position="24"/>
    </location>
</feature>
<dbReference type="Proteomes" id="UP000245252">
    <property type="component" value="Unassembled WGS sequence"/>
</dbReference>
<dbReference type="NCBIfam" id="TIGR00254">
    <property type="entry name" value="GGDEF"/>
    <property type="match status" value="1"/>
</dbReference>
<comment type="catalytic activity">
    <reaction evidence="2">
        <text>2 GTP = 3',3'-c-di-GMP + 2 diphosphate</text>
        <dbReference type="Rhea" id="RHEA:24898"/>
        <dbReference type="ChEBI" id="CHEBI:33019"/>
        <dbReference type="ChEBI" id="CHEBI:37565"/>
        <dbReference type="ChEBI" id="CHEBI:58805"/>
        <dbReference type="EC" id="2.7.7.65"/>
    </reaction>
</comment>
<dbReference type="InterPro" id="IPR043128">
    <property type="entry name" value="Rev_trsase/Diguanyl_cyclase"/>
</dbReference>
<keyword evidence="4" id="KW-0472">Membrane</keyword>
<feature type="transmembrane region" description="Helical" evidence="4">
    <location>
        <begin position="146"/>
        <end position="163"/>
    </location>
</feature>
<dbReference type="SMART" id="SM00267">
    <property type="entry name" value="GGDEF"/>
    <property type="match status" value="1"/>
</dbReference>
<dbReference type="Gene3D" id="3.30.70.270">
    <property type="match status" value="1"/>
</dbReference>
<accession>A0A2U2DGF8</accession>
<evidence type="ECO:0000313" key="7">
    <source>
        <dbReference type="Proteomes" id="UP000245252"/>
    </source>
</evidence>
<feature type="domain" description="GGDEF" evidence="5">
    <location>
        <begin position="243"/>
        <end position="376"/>
    </location>
</feature>
<keyword evidence="4" id="KW-0812">Transmembrane</keyword>
<evidence type="ECO:0000313" key="6">
    <source>
        <dbReference type="EMBL" id="PWE52382.1"/>
    </source>
</evidence>
<proteinExistence type="predicted"/>
<dbReference type="PROSITE" id="PS50887">
    <property type="entry name" value="GGDEF"/>
    <property type="match status" value="1"/>
</dbReference>
<dbReference type="Pfam" id="PF00990">
    <property type="entry name" value="GGDEF"/>
    <property type="match status" value="1"/>
</dbReference>
<feature type="transmembrane region" description="Helical" evidence="4">
    <location>
        <begin position="183"/>
        <end position="202"/>
    </location>
</feature>
<dbReference type="AlphaFoldDB" id="A0A2U2DGF8"/>
<dbReference type="InterPro" id="IPR050469">
    <property type="entry name" value="Diguanylate_Cyclase"/>
</dbReference>
<keyword evidence="4" id="KW-1133">Transmembrane helix</keyword>
<comment type="caution">
    <text evidence="6">The sequence shown here is derived from an EMBL/GenBank/DDBJ whole genome shotgun (WGS) entry which is preliminary data.</text>
</comment>
<feature type="transmembrane region" description="Helical" evidence="4">
    <location>
        <begin position="58"/>
        <end position="79"/>
    </location>
</feature>
<dbReference type="EMBL" id="QFBC01000026">
    <property type="protein sequence ID" value="PWE52382.1"/>
    <property type="molecule type" value="Genomic_DNA"/>
</dbReference>
<dbReference type="FunFam" id="3.30.70.270:FF:000001">
    <property type="entry name" value="Diguanylate cyclase domain protein"/>
    <property type="match status" value="1"/>
</dbReference>
<evidence type="ECO:0000256" key="4">
    <source>
        <dbReference type="SAM" id="Phobius"/>
    </source>
</evidence>
<evidence type="ECO:0000256" key="3">
    <source>
        <dbReference type="SAM" id="MobiDB-lite"/>
    </source>
</evidence>
<dbReference type="InterPro" id="IPR029787">
    <property type="entry name" value="Nucleotide_cyclase"/>
</dbReference>
<reference evidence="6 7" key="1">
    <citation type="submission" date="2018-05" db="EMBL/GenBank/DDBJ databases">
        <title>The draft genome of strain NS-104.</title>
        <authorList>
            <person name="Hang P."/>
            <person name="Jiang J."/>
        </authorList>
    </citation>
    <scope>NUCLEOTIDE SEQUENCE [LARGE SCALE GENOMIC DNA]</scope>
    <source>
        <strain evidence="6 7">NS-104</strain>
    </source>
</reference>
<name>A0A2U2DGF8_9HYPH</name>
<keyword evidence="7" id="KW-1185">Reference proteome</keyword>
<feature type="transmembrane region" description="Helical" evidence="4">
    <location>
        <begin position="113"/>
        <end position="134"/>
    </location>
</feature>
<feature type="transmembrane region" description="Helical" evidence="4">
    <location>
        <begin position="86"/>
        <end position="107"/>
    </location>
</feature>
<evidence type="ECO:0000259" key="5">
    <source>
        <dbReference type="PROSITE" id="PS50887"/>
    </source>
</evidence>
<evidence type="ECO:0000256" key="2">
    <source>
        <dbReference type="ARBA" id="ARBA00034247"/>
    </source>
</evidence>
<protein>
    <recommendedName>
        <fullName evidence="1">diguanylate cyclase</fullName>
        <ecNumber evidence="1">2.7.7.65</ecNumber>
    </recommendedName>
</protein>
<dbReference type="InterPro" id="IPR000160">
    <property type="entry name" value="GGDEF_dom"/>
</dbReference>
<sequence>MKTGLIFWSVESLALSAILLFAWLHDRGARAYILWSAAFTAHAVGVLLIAARGQIPDFLSIEIGNALALASYSFGVSGIRSIDGRAIRPIVALPTAIWIAGMFVPVIRENLGYRVSLYSIACASGCLLLMLSLLPPGIGTPRTRRSLASVFALQGAISVIASIEMSLRPALTLQEISTAPLTGFTAALSVVLSVMFGAKMLIERSEQRLRDLAAADMLTGVLNRRGFFDRFTSIKAEAERGNRQLSLLLFDLDHFKQINDRHGHQAGDEVLIAFSRLVTRRLAGRGAFGRLGGEEFAAVMPIDDVAEAKQLAENIRAEFDASPVPCIGGGVSATVSTGLMSCDAQDATIDRMIRDADKALYGAKNAGRNRVVLASGAAPDMGEPPMDTDAQVAALQRVAKAANNTKVSRRRTRSSLTGR</sequence>
<dbReference type="PANTHER" id="PTHR45138:SF9">
    <property type="entry name" value="DIGUANYLATE CYCLASE DGCM-RELATED"/>
    <property type="match status" value="1"/>
</dbReference>
<organism evidence="6 7">
    <name type="scientific">Metarhizobium album</name>
    <dbReference type="NCBI Taxonomy" id="2182425"/>
    <lineage>
        <taxon>Bacteria</taxon>
        <taxon>Pseudomonadati</taxon>
        <taxon>Pseudomonadota</taxon>
        <taxon>Alphaproteobacteria</taxon>
        <taxon>Hyphomicrobiales</taxon>
        <taxon>Rhizobiaceae</taxon>
        <taxon>Metarhizobium</taxon>
    </lineage>
</organism>
<dbReference type="PANTHER" id="PTHR45138">
    <property type="entry name" value="REGULATORY COMPONENTS OF SENSORY TRANSDUCTION SYSTEM"/>
    <property type="match status" value="1"/>
</dbReference>
<gene>
    <name evidence="6" type="ORF">DEM27_31005</name>
</gene>
<feature type="region of interest" description="Disordered" evidence="3">
    <location>
        <begin position="400"/>
        <end position="419"/>
    </location>
</feature>
<dbReference type="CDD" id="cd01949">
    <property type="entry name" value="GGDEF"/>
    <property type="match status" value="1"/>
</dbReference>
<feature type="transmembrane region" description="Helical" evidence="4">
    <location>
        <begin position="31"/>
        <end position="52"/>
    </location>
</feature>
<evidence type="ECO:0000256" key="1">
    <source>
        <dbReference type="ARBA" id="ARBA00012528"/>
    </source>
</evidence>